<name>A0A1E3QW60_9ASCO</name>
<evidence type="ECO:0000313" key="1">
    <source>
        <dbReference type="EMBL" id="ODQ81909.1"/>
    </source>
</evidence>
<protein>
    <submittedName>
        <fullName evidence="1">Uncharacterized protein</fullName>
    </submittedName>
</protein>
<dbReference type="EMBL" id="KV454427">
    <property type="protein sequence ID" value="ODQ81909.1"/>
    <property type="molecule type" value="Genomic_DNA"/>
</dbReference>
<keyword evidence="2" id="KW-1185">Reference proteome</keyword>
<dbReference type="Proteomes" id="UP000094336">
    <property type="component" value="Unassembled WGS sequence"/>
</dbReference>
<proteinExistence type="predicted"/>
<reference evidence="2" key="1">
    <citation type="submission" date="2016-05" db="EMBL/GenBank/DDBJ databases">
        <title>Comparative genomics of biotechnologically important yeasts.</title>
        <authorList>
            <consortium name="DOE Joint Genome Institute"/>
            <person name="Riley R."/>
            <person name="Haridas S."/>
            <person name="Wolfe K.H."/>
            <person name="Lopes M.R."/>
            <person name="Hittinger C.T."/>
            <person name="Goker M."/>
            <person name="Salamov A."/>
            <person name="Wisecaver J."/>
            <person name="Long T.M."/>
            <person name="Aerts A.L."/>
            <person name="Barry K."/>
            <person name="Choi C."/>
            <person name="Clum A."/>
            <person name="Coughlan A.Y."/>
            <person name="Deshpande S."/>
            <person name="Douglass A.P."/>
            <person name="Hanson S.J."/>
            <person name="Klenk H.-P."/>
            <person name="Labutti K."/>
            <person name="Lapidus A."/>
            <person name="Lindquist E."/>
            <person name="Lipzen A."/>
            <person name="Meier-Kolthoff J.P."/>
            <person name="Ohm R.A."/>
            <person name="Otillar R.P."/>
            <person name="Pangilinan J."/>
            <person name="Peng Y."/>
            <person name="Rokas A."/>
            <person name="Rosa C.A."/>
            <person name="Scheuner C."/>
            <person name="Sibirny A.A."/>
            <person name="Slot J.C."/>
            <person name="Stielow J.B."/>
            <person name="Sun H."/>
            <person name="Kurtzman C.P."/>
            <person name="Blackwell M."/>
            <person name="Grigoriev I.V."/>
            <person name="Jeffries T.W."/>
        </authorList>
    </citation>
    <scope>NUCLEOTIDE SEQUENCE [LARGE SCALE GENOMIC DNA]</scope>
    <source>
        <strain evidence="2">NRRL Y-12698</strain>
    </source>
</reference>
<dbReference type="RefSeq" id="XP_018987237.1">
    <property type="nucleotide sequence ID" value="XM_019128079.1"/>
</dbReference>
<gene>
    <name evidence="1" type="ORF">BABINDRAFT_160139</name>
</gene>
<dbReference type="AlphaFoldDB" id="A0A1E3QW60"/>
<dbReference type="GeneID" id="30145932"/>
<evidence type="ECO:0000313" key="2">
    <source>
        <dbReference type="Proteomes" id="UP000094336"/>
    </source>
</evidence>
<sequence length="74" mass="8106">MVPAKAASLNFGLAVTGEKCGEIHEPSPQATLPGIWLKPWRISVENLYFRLGQLPGIIPSSIASESRRIHNPAW</sequence>
<accession>A0A1E3QW60</accession>
<organism evidence="1 2">
    <name type="scientific">Babjeviella inositovora NRRL Y-12698</name>
    <dbReference type="NCBI Taxonomy" id="984486"/>
    <lineage>
        <taxon>Eukaryota</taxon>
        <taxon>Fungi</taxon>
        <taxon>Dikarya</taxon>
        <taxon>Ascomycota</taxon>
        <taxon>Saccharomycotina</taxon>
        <taxon>Pichiomycetes</taxon>
        <taxon>Serinales incertae sedis</taxon>
        <taxon>Babjeviella</taxon>
    </lineage>
</organism>